<dbReference type="AlphaFoldDB" id="A0A6A5SNJ8"/>
<protein>
    <submittedName>
        <fullName evidence="1">Uncharacterized protein</fullName>
    </submittedName>
</protein>
<proteinExistence type="predicted"/>
<evidence type="ECO:0000313" key="2">
    <source>
        <dbReference type="Proteomes" id="UP000800038"/>
    </source>
</evidence>
<reference evidence="1" key="1">
    <citation type="journal article" date="2020" name="Stud. Mycol.">
        <title>101 Dothideomycetes genomes: a test case for predicting lifestyles and emergence of pathogens.</title>
        <authorList>
            <person name="Haridas S."/>
            <person name="Albert R."/>
            <person name="Binder M."/>
            <person name="Bloem J."/>
            <person name="Labutti K."/>
            <person name="Salamov A."/>
            <person name="Andreopoulos B."/>
            <person name="Baker S."/>
            <person name="Barry K."/>
            <person name="Bills G."/>
            <person name="Bluhm B."/>
            <person name="Cannon C."/>
            <person name="Castanera R."/>
            <person name="Culley D."/>
            <person name="Daum C."/>
            <person name="Ezra D."/>
            <person name="Gonzalez J."/>
            <person name="Henrissat B."/>
            <person name="Kuo A."/>
            <person name="Liang C."/>
            <person name="Lipzen A."/>
            <person name="Lutzoni F."/>
            <person name="Magnuson J."/>
            <person name="Mondo S."/>
            <person name="Nolan M."/>
            <person name="Ohm R."/>
            <person name="Pangilinan J."/>
            <person name="Park H.-J."/>
            <person name="Ramirez L."/>
            <person name="Alfaro M."/>
            <person name="Sun H."/>
            <person name="Tritt A."/>
            <person name="Yoshinaga Y."/>
            <person name="Zwiers L.-H."/>
            <person name="Turgeon B."/>
            <person name="Goodwin S."/>
            <person name="Spatafora J."/>
            <person name="Crous P."/>
            <person name="Grigoriev I."/>
        </authorList>
    </citation>
    <scope>NUCLEOTIDE SEQUENCE</scope>
    <source>
        <strain evidence="1">CBS 161.51</strain>
    </source>
</reference>
<organism evidence="1 2">
    <name type="scientific">Clathrospora elynae</name>
    <dbReference type="NCBI Taxonomy" id="706981"/>
    <lineage>
        <taxon>Eukaryota</taxon>
        <taxon>Fungi</taxon>
        <taxon>Dikarya</taxon>
        <taxon>Ascomycota</taxon>
        <taxon>Pezizomycotina</taxon>
        <taxon>Dothideomycetes</taxon>
        <taxon>Pleosporomycetidae</taxon>
        <taxon>Pleosporales</taxon>
        <taxon>Diademaceae</taxon>
        <taxon>Clathrospora</taxon>
    </lineage>
</organism>
<sequence length="254" mass="29528">MSSEGEDTDVESTLAPTYDQQDIITGLTDFYQFLSTLPYIEPAAILTPPSTGWPNITRENFSGLRKNDEVINLLKHLPYIDLSGHEYVIAPNTHPTDYRGERFQHNVTEESIGICLPLGDVEFPEWVISLTFGSRDGTYVMLDTTDGTVTEYNIQDENEEPQYEEDDPRSWRNQCEGETKSLAALLDDWKEKYYRLEWMGHDMNGWPTVMWADRGDDNYKEVKQMRKIIRKHGWPNSFNREACKQALIEWDQSR</sequence>
<name>A0A6A5SNJ8_9PLEO</name>
<keyword evidence="2" id="KW-1185">Reference proteome</keyword>
<accession>A0A6A5SNJ8</accession>
<evidence type="ECO:0000313" key="1">
    <source>
        <dbReference type="EMBL" id="KAF1942211.1"/>
    </source>
</evidence>
<dbReference type="OrthoDB" id="5343383at2759"/>
<dbReference type="EMBL" id="ML976038">
    <property type="protein sequence ID" value="KAF1942211.1"/>
    <property type="molecule type" value="Genomic_DNA"/>
</dbReference>
<gene>
    <name evidence="1" type="ORF">EJ02DRAFT_376331</name>
</gene>
<dbReference type="Proteomes" id="UP000800038">
    <property type="component" value="Unassembled WGS sequence"/>
</dbReference>